<dbReference type="InterPro" id="IPR003169">
    <property type="entry name" value="GYF"/>
</dbReference>
<sequence length="239" mass="26473">MMYHYVDPQGREQGPFAYAHLAKWFKAGYLRPNLGCRRQDETTYARTVTQALLEDGAMHGVPEHMLGEVVRPTTAARTGGGGATTVNVPPPPATTATTSVGRSEEDVAECMERLMMVLDHVLAIVLEGGLRAEFGEVWMDMLHTPPPWTLETTLRELKANWGSLFSTQPRRMREIEVLLDAAIRQRKNQPIAAGGLARDVSSAAVALLNACPKTFPPEVIEHLRVAWEECEKIRAHLHA</sequence>
<dbReference type="Gene3D" id="3.30.1490.40">
    <property type="match status" value="1"/>
</dbReference>
<dbReference type="AlphaFoldDB" id="A0A6U0CQB1"/>
<proteinExistence type="predicted"/>
<reference evidence="4" key="1">
    <citation type="submission" date="2021-01" db="EMBL/GenBank/DDBJ databases">
        <authorList>
            <person name="Corre E."/>
            <person name="Pelletier E."/>
            <person name="Niang G."/>
            <person name="Scheremetjew M."/>
            <person name="Finn R."/>
            <person name="Kale V."/>
            <person name="Holt S."/>
            <person name="Cochrane G."/>
            <person name="Meng A."/>
            <person name="Brown T."/>
            <person name="Cohen L."/>
        </authorList>
    </citation>
    <scope>NUCLEOTIDE SEQUENCE</scope>
    <source>
        <strain evidence="4">Clade-A-BCC118000</strain>
    </source>
</reference>
<organism evidence="4">
    <name type="scientific">Ostreococcus sp. 'lucimarinus'</name>
    <dbReference type="NCBI Taxonomy" id="242159"/>
    <lineage>
        <taxon>Eukaryota</taxon>
        <taxon>Viridiplantae</taxon>
        <taxon>Chlorophyta</taxon>
        <taxon>Mamiellophyceae</taxon>
        <taxon>Mamiellales</taxon>
        <taxon>Bathycoccaceae</taxon>
        <taxon>Ostreococcus</taxon>
    </lineage>
</organism>
<dbReference type="SUPFAM" id="SSF55277">
    <property type="entry name" value="GYF domain"/>
    <property type="match status" value="1"/>
</dbReference>
<gene>
    <name evidence="3" type="ORF">OLUC0939_LOCUS6456</name>
    <name evidence="4" type="ORF">OLUC0939_LOCUS6457</name>
</gene>
<evidence type="ECO:0000259" key="2">
    <source>
        <dbReference type="PROSITE" id="PS50829"/>
    </source>
</evidence>
<feature type="region of interest" description="Disordered" evidence="1">
    <location>
        <begin position="75"/>
        <end position="102"/>
    </location>
</feature>
<dbReference type="InterPro" id="IPR035445">
    <property type="entry name" value="GYF-like_dom_sf"/>
</dbReference>
<protein>
    <recommendedName>
        <fullName evidence="2">GYF domain-containing protein</fullName>
    </recommendedName>
</protein>
<evidence type="ECO:0000313" key="4">
    <source>
        <dbReference type="EMBL" id="CAD8225717.1"/>
    </source>
</evidence>
<evidence type="ECO:0000256" key="1">
    <source>
        <dbReference type="SAM" id="MobiDB-lite"/>
    </source>
</evidence>
<accession>A0A6U0CQB1</accession>
<evidence type="ECO:0000313" key="3">
    <source>
        <dbReference type="EMBL" id="CAD8225716.1"/>
    </source>
</evidence>
<dbReference type="PROSITE" id="PS50829">
    <property type="entry name" value="GYF"/>
    <property type="match status" value="1"/>
</dbReference>
<feature type="domain" description="GYF" evidence="2">
    <location>
        <begin position="1"/>
        <end position="53"/>
    </location>
</feature>
<dbReference type="Pfam" id="PF02213">
    <property type="entry name" value="GYF"/>
    <property type="match status" value="1"/>
</dbReference>
<dbReference type="EMBL" id="HBDX01007496">
    <property type="protein sequence ID" value="CAD8225717.1"/>
    <property type="molecule type" value="Transcribed_RNA"/>
</dbReference>
<dbReference type="EMBL" id="HBDX01007495">
    <property type="protein sequence ID" value="CAD8225716.1"/>
    <property type="molecule type" value="Transcribed_RNA"/>
</dbReference>
<name>A0A6U0CQB1_9CHLO</name>
<dbReference type="SMART" id="SM00444">
    <property type="entry name" value="GYF"/>
    <property type="match status" value="1"/>
</dbReference>